<keyword evidence="1" id="KW-1133">Transmembrane helix</keyword>
<dbReference type="InterPro" id="IPR006311">
    <property type="entry name" value="TAT_signal"/>
</dbReference>
<reference evidence="2 3" key="1">
    <citation type="journal article" date="2018" name="Aquat. Microb. Ecol.">
        <title>Gammaproteobacterial methanotrophs dominate.</title>
        <authorList>
            <person name="Rissanen A.J."/>
            <person name="Saarenheimo J."/>
            <person name="Tiirola M."/>
            <person name="Peura S."/>
            <person name="Aalto S.L."/>
            <person name="Karvinen A."/>
            <person name="Nykanen H."/>
        </authorList>
    </citation>
    <scope>NUCLEOTIDE SEQUENCE [LARGE SCALE GENOMIC DNA]</scope>
    <source>
        <strain evidence="2">AMbin10</strain>
    </source>
</reference>
<keyword evidence="1" id="KW-0472">Membrane</keyword>
<feature type="transmembrane region" description="Helical" evidence="1">
    <location>
        <begin position="12"/>
        <end position="31"/>
    </location>
</feature>
<dbReference type="PROSITE" id="PS51318">
    <property type="entry name" value="TAT"/>
    <property type="match status" value="1"/>
</dbReference>
<evidence type="ECO:0008006" key="4">
    <source>
        <dbReference type="Google" id="ProtNLM"/>
    </source>
</evidence>
<evidence type="ECO:0000313" key="2">
    <source>
        <dbReference type="EMBL" id="PZN72997.1"/>
    </source>
</evidence>
<proteinExistence type="predicted"/>
<dbReference type="PANTHER" id="PTHR43737">
    <property type="entry name" value="BLL7424 PROTEIN"/>
    <property type="match status" value="1"/>
</dbReference>
<dbReference type="EMBL" id="QJPH01000470">
    <property type="protein sequence ID" value="PZN72997.1"/>
    <property type="molecule type" value="Genomic_DNA"/>
</dbReference>
<protein>
    <recommendedName>
        <fullName evidence="4">Tat pathway signal protein</fullName>
    </recommendedName>
</protein>
<dbReference type="AlphaFoldDB" id="A0A2W4SNC9"/>
<dbReference type="Pfam" id="PF07394">
    <property type="entry name" value="DUF1501"/>
    <property type="match status" value="1"/>
</dbReference>
<evidence type="ECO:0000256" key="1">
    <source>
        <dbReference type="SAM" id="Phobius"/>
    </source>
</evidence>
<accession>A0A2W4SNC9</accession>
<comment type="caution">
    <text evidence="2">The sequence shown here is derived from an EMBL/GenBank/DDBJ whole genome shotgun (WGS) entry which is preliminary data.</text>
</comment>
<dbReference type="PANTHER" id="PTHR43737:SF1">
    <property type="entry name" value="DUF1501 DOMAIN-CONTAINING PROTEIN"/>
    <property type="match status" value="1"/>
</dbReference>
<organism evidence="2 3">
    <name type="scientific">Candidatus Methylumidiphilus alinenensis</name>
    <dbReference type="NCBI Taxonomy" id="2202197"/>
    <lineage>
        <taxon>Bacteria</taxon>
        <taxon>Pseudomonadati</taxon>
        <taxon>Pseudomonadota</taxon>
        <taxon>Gammaproteobacteria</taxon>
        <taxon>Methylococcales</taxon>
        <taxon>Candidatus Methylumidiphilus</taxon>
    </lineage>
</organism>
<gene>
    <name evidence="2" type="ORF">DM484_23435</name>
</gene>
<name>A0A2W4SNC9_9GAMM</name>
<dbReference type="InterPro" id="IPR010869">
    <property type="entry name" value="DUF1501"/>
</dbReference>
<dbReference type="Proteomes" id="UP000249396">
    <property type="component" value="Unassembled WGS sequence"/>
</dbReference>
<sequence length="448" mass="47153">MNNQHFTSRRDFLKLGTGLAALGMMGLGLGGTRRAEAAVVNDYKALVCVYLNGGNDGNNLIVPLDATRYAAYKSIRGNLALGANELLPTPVMDANNNPYALHYGLPEMNAQFIAGKLAVVLNTGMLASPLTRAQYLQGANVPTSLFSHPDQTMQAQAGQPMAVGTGWGGRLLDTFNAGADTLAAISVSAPALLLQGKTVAGNLVTPGTDLSLSGLSLWDQSAASVRRQALNQLLGLDGGNLVRQAANAAIVDGLQLADALQSNTNLPTVTTVFPGTSIGNQLKEVVRLILLRSQQGPGRQVFFCSLDGFDTHSSQDWQQWDLFTQLSQALDAFFQATQTAGLGQQITAFTQSEFGRTLQSNGSGSDHAWGSHHIVLGGAVHGGIYGVLPQFVLNGPDDANGRGVWIPKISTAQFGATLGRWFGASATELALVFPNLAQFPNSDVGFMG</sequence>
<evidence type="ECO:0000313" key="3">
    <source>
        <dbReference type="Proteomes" id="UP000249396"/>
    </source>
</evidence>
<keyword evidence="1" id="KW-0812">Transmembrane</keyword>